<name>A0A5A7N5F3_9PROT</name>
<evidence type="ECO:0000313" key="1">
    <source>
        <dbReference type="EMBL" id="GER02299.1"/>
    </source>
</evidence>
<evidence type="ECO:0008006" key="3">
    <source>
        <dbReference type="Google" id="ProtNLM"/>
    </source>
</evidence>
<evidence type="ECO:0000313" key="2">
    <source>
        <dbReference type="Proteomes" id="UP000325187"/>
    </source>
</evidence>
<sequence>MSRGGHCPIWGTAAEISDPDGRDGIHVIFSPRAGGAYFIAKTAAEEILSSRDKAIKSRLTSWLVEQRLLGVNCPEITSATVKEAEERQPLSVHERADRLLKYLAVESKKIGKRVDCKTDISNLAESFMRAYSESVSAEETKFLLGYLEEQGWMKDPGRDKHGGSVVVTVPGYAYLAELEKTAVDSKQAFIAMWFDDSMSEAREAIKDGILHAGYVPSIIDEKPHNNKIDDEIIAEIRRSRFIIADFTHGDAGMRGGVYYEAGFARGLGLEVISTCRQDLLDENKIHFDTRQYNHIGWTKDKLGKFSKALSDRISATIGDGPLKKTD</sequence>
<dbReference type="AlphaFoldDB" id="A0A5A7N5F3"/>
<gene>
    <name evidence="1" type="ORF">JCM17845_29220</name>
</gene>
<comment type="caution">
    <text evidence="1">The sequence shown here is derived from an EMBL/GenBank/DDBJ whole genome shotgun (WGS) entry which is preliminary data.</text>
</comment>
<organism evidence="1 2">
    <name type="scientific">Iodidimonas gelatinilytica</name>
    <dbReference type="NCBI Taxonomy" id="1236966"/>
    <lineage>
        <taxon>Bacteria</taxon>
        <taxon>Pseudomonadati</taxon>
        <taxon>Pseudomonadota</taxon>
        <taxon>Alphaproteobacteria</taxon>
        <taxon>Iodidimonadales</taxon>
        <taxon>Iodidimonadaceae</taxon>
        <taxon>Iodidimonas</taxon>
    </lineage>
</organism>
<keyword evidence="2" id="KW-1185">Reference proteome</keyword>
<dbReference type="Proteomes" id="UP000325187">
    <property type="component" value="Unassembled WGS sequence"/>
</dbReference>
<reference evidence="1 2" key="1">
    <citation type="submission" date="2019-09" db="EMBL/GenBank/DDBJ databases">
        <title>NBRP : Genome information of microbial organism related human and environment.</title>
        <authorList>
            <person name="Hattori M."/>
            <person name="Oshima K."/>
            <person name="Inaba H."/>
            <person name="Suda W."/>
            <person name="Sakamoto M."/>
            <person name="Iino T."/>
            <person name="Kitahara M."/>
            <person name="Oshida Y."/>
            <person name="Iida T."/>
            <person name="Kudo T."/>
            <person name="Itoh T."/>
            <person name="Ohkuma M."/>
        </authorList>
    </citation>
    <scope>NUCLEOTIDE SEQUENCE [LARGE SCALE GENOMIC DNA]</scope>
    <source>
        <strain evidence="1 2">Mie-1</strain>
    </source>
</reference>
<proteinExistence type="predicted"/>
<accession>A0A5A7N5F3</accession>
<dbReference type="RefSeq" id="WP_150002928.1">
    <property type="nucleotide sequence ID" value="NZ_BKCM01000029.1"/>
</dbReference>
<protein>
    <recommendedName>
        <fullName evidence="3">Nucleoside 2-deoxyribosyltransferase</fullName>
    </recommendedName>
</protein>
<dbReference type="EMBL" id="BKCM01000029">
    <property type="protein sequence ID" value="GER02299.1"/>
    <property type="molecule type" value="Genomic_DNA"/>
</dbReference>